<dbReference type="InterPro" id="IPR003593">
    <property type="entry name" value="AAA+_ATPase"/>
</dbReference>
<evidence type="ECO:0000256" key="5">
    <source>
        <dbReference type="ARBA" id="ARBA00022596"/>
    </source>
</evidence>
<dbReference type="Gene3D" id="3.40.50.300">
    <property type="entry name" value="P-loop containing nucleotide triphosphate hydrolases"/>
    <property type="match status" value="1"/>
</dbReference>
<dbReference type="EMBL" id="JACXIY010000002">
    <property type="protein sequence ID" value="MBD2867297.1"/>
    <property type="molecule type" value="Genomic_DNA"/>
</dbReference>
<dbReference type="GO" id="GO:0015413">
    <property type="term" value="F:ABC-type nickel transporter activity"/>
    <property type="evidence" value="ECO:0007669"/>
    <property type="project" value="UniProtKB-EC"/>
</dbReference>
<dbReference type="SUPFAM" id="SSF52540">
    <property type="entry name" value="P-loop containing nucleoside triphosphate hydrolases"/>
    <property type="match status" value="1"/>
</dbReference>
<dbReference type="Pfam" id="PF00005">
    <property type="entry name" value="ABC_tran"/>
    <property type="match status" value="1"/>
</dbReference>
<evidence type="ECO:0000256" key="13">
    <source>
        <dbReference type="ARBA" id="ARBA00039098"/>
    </source>
</evidence>
<evidence type="ECO:0000256" key="15">
    <source>
        <dbReference type="ARBA" id="ARBA00048610"/>
    </source>
</evidence>
<organism evidence="17 18">
    <name type="scientific">Paenibacillus arenilitoris</name>
    <dbReference type="NCBI Taxonomy" id="2772299"/>
    <lineage>
        <taxon>Bacteria</taxon>
        <taxon>Bacillati</taxon>
        <taxon>Bacillota</taxon>
        <taxon>Bacilli</taxon>
        <taxon>Bacillales</taxon>
        <taxon>Paenibacillaceae</taxon>
        <taxon>Paenibacillus</taxon>
    </lineage>
</organism>
<evidence type="ECO:0000256" key="2">
    <source>
        <dbReference type="ARBA" id="ARBA00005417"/>
    </source>
</evidence>
<dbReference type="InterPro" id="IPR050388">
    <property type="entry name" value="ABC_Ni/Peptide_Import"/>
</dbReference>
<evidence type="ECO:0000256" key="7">
    <source>
        <dbReference type="ARBA" id="ARBA00022840"/>
    </source>
</evidence>
<accession>A0A927CHT1</accession>
<evidence type="ECO:0000256" key="10">
    <source>
        <dbReference type="ARBA" id="ARBA00023112"/>
    </source>
</evidence>
<dbReference type="AlphaFoldDB" id="A0A927CHT1"/>
<evidence type="ECO:0000256" key="8">
    <source>
        <dbReference type="ARBA" id="ARBA00022967"/>
    </source>
</evidence>
<dbReference type="PANTHER" id="PTHR43297:SF13">
    <property type="entry name" value="NICKEL ABC TRANSPORTER, ATP-BINDING PROTEIN"/>
    <property type="match status" value="1"/>
</dbReference>
<keyword evidence="3" id="KW-0813">Transport</keyword>
<dbReference type="Proteomes" id="UP000632125">
    <property type="component" value="Unassembled WGS sequence"/>
</dbReference>
<sequence length="282" mass="30181">MGQRIPLLEVKDFTLQFKQYGRGLKQIETRVISGFTLDVHAGEIVAVVGASGSGKSLLAHAILGILPSNAATGGSLKFKGEELSQSLKERLRGKEISLIPQSVSYLDPLMTTGKQIESPLRKAANAVKSVMNRFQLGDDAKNKYPFQLSGGMARRVLIGTALTSGAELVIADEPTPGLHKSMVDETLGSLKELAALGRGVLMITHDIDLAFVVADRIAVFNKGLTVEVADAKAFEASPDNVKHPYSKALWHALPQNGFHSVRGKDYGEEIDAGCDAGEEDDA</sequence>
<dbReference type="GO" id="GO:0016887">
    <property type="term" value="F:ATP hydrolysis activity"/>
    <property type="evidence" value="ECO:0007669"/>
    <property type="project" value="InterPro"/>
</dbReference>
<dbReference type="InterPro" id="IPR003439">
    <property type="entry name" value="ABC_transporter-like_ATP-bd"/>
</dbReference>
<evidence type="ECO:0000256" key="11">
    <source>
        <dbReference type="ARBA" id="ARBA00023136"/>
    </source>
</evidence>
<keyword evidence="4" id="KW-1003">Cell membrane</keyword>
<comment type="catalytic activity">
    <reaction evidence="15">
        <text>Ni(2+)(out) + ATP + H2O = Ni(2+)(in) + ADP + phosphate + H(+)</text>
        <dbReference type="Rhea" id="RHEA:15557"/>
        <dbReference type="ChEBI" id="CHEBI:15377"/>
        <dbReference type="ChEBI" id="CHEBI:15378"/>
        <dbReference type="ChEBI" id="CHEBI:30616"/>
        <dbReference type="ChEBI" id="CHEBI:43474"/>
        <dbReference type="ChEBI" id="CHEBI:49786"/>
        <dbReference type="ChEBI" id="CHEBI:456216"/>
        <dbReference type="EC" id="7.2.2.11"/>
    </reaction>
    <physiologicalReaction direction="left-to-right" evidence="15">
        <dbReference type="Rhea" id="RHEA:15558"/>
    </physiologicalReaction>
</comment>
<keyword evidence="5" id="KW-0533">Nickel</keyword>
<dbReference type="PROSITE" id="PS00211">
    <property type="entry name" value="ABC_TRANSPORTER_1"/>
    <property type="match status" value="1"/>
</dbReference>
<dbReference type="EC" id="7.2.2.11" evidence="13"/>
<keyword evidence="7 17" id="KW-0067">ATP-binding</keyword>
<keyword evidence="18" id="KW-1185">Reference proteome</keyword>
<dbReference type="RefSeq" id="WP_190857764.1">
    <property type="nucleotide sequence ID" value="NZ_JACXIY010000002.1"/>
</dbReference>
<evidence type="ECO:0000256" key="14">
    <source>
        <dbReference type="ARBA" id="ARBA00044143"/>
    </source>
</evidence>
<evidence type="ECO:0000256" key="4">
    <source>
        <dbReference type="ARBA" id="ARBA00022475"/>
    </source>
</evidence>
<keyword evidence="10" id="KW-0921">Nickel transport</keyword>
<keyword evidence="8" id="KW-1278">Translocase</keyword>
<dbReference type="SMART" id="SM00382">
    <property type="entry name" value="AAA"/>
    <property type="match status" value="1"/>
</dbReference>
<keyword evidence="9" id="KW-0406">Ion transport</keyword>
<gene>
    <name evidence="17" type="ORF">IDH41_01810</name>
</gene>
<dbReference type="InterPro" id="IPR017871">
    <property type="entry name" value="ABC_transporter-like_CS"/>
</dbReference>
<dbReference type="PANTHER" id="PTHR43297">
    <property type="entry name" value="OLIGOPEPTIDE TRANSPORT ATP-BINDING PROTEIN APPD"/>
    <property type="match status" value="1"/>
</dbReference>
<evidence type="ECO:0000256" key="3">
    <source>
        <dbReference type="ARBA" id="ARBA00022448"/>
    </source>
</evidence>
<comment type="subcellular location">
    <subcellularLocation>
        <location evidence="1">Cell membrane</location>
        <topology evidence="1">Peripheral membrane protein</topology>
    </subcellularLocation>
</comment>
<evidence type="ECO:0000256" key="6">
    <source>
        <dbReference type="ARBA" id="ARBA00022741"/>
    </source>
</evidence>
<dbReference type="InterPro" id="IPR027417">
    <property type="entry name" value="P-loop_NTPase"/>
</dbReference>
<proteinExistence type="inferred from homology"/>
<comment type="similarity">
    <text evidence="2">Belongs to the ABC transporter superfamily.</text>
</comment>
<keyword evidence="11" id="KW-0472">Membrane</keyword>
<dbReference type="PROSITE" id="PS50893">
    <property type="entry name" value="ABC_TRANSPORTER_2"/>
    <property type="match status" value="1"/>
</dbReference>
<reference evidence="17" key="1">
    <citation type="submission" date="2020-09" db="EMBL/GenBank/DDBJ databases">
        <title>A novel bacterium of genus Paenibacillus, isolated from South China Sea.</title>
        <authorList>
            <person name="Huang H."/>
            <person name="Mo K."/>
            <person name="Hu Y."/>
        </authorList>
    </citation>
    <scope>NUCLEOTIDE SEQUENCE</scope>
    <source>
        <strain evidence="17">IB182493</strain>
    </source>
</reference>
<evidence type="ECO:0000313" key="17">
    <source>
        <dbReference type="EMBL" id="MBD2867297.1"/>
    </source>
</evidence>
<comment type="caution">
    <text evidence="17">The sequence shown here is derived from an EMBL/GenBank/DDBJ whole genome shotgun (WGS) entry which is preliminary data.</text>
</comment>
<name>A0A927CHT1_9BACL</name>
<evidence type="ECO:0000313" key="18">
    <source>
        <dbReference type="Proteomes" id="UP000632125"/>
    </source>
</evidence>
<keyword evidence="6" id="KW-0547">Nucleotide-binding</keyword>
<comment type="subunit">
    <text evidence="12">The complex is composed of two ATP-binding proteins (NikD and NikE), two transmembrane proteins (NikB and NikC) and a solute-binding protein (NikA).</text>
</comment>
<evidence type="ECO:0000259" key="16">
    <source>
        <dbReference type="PROSITE" id="PS50893"/>
    </source>
</evidence>
<feature type="domain" description="ABC transporter" evidence="16">
    <location>
        <begin position="15"/>
        <end position="247"/>
    </location>
</feature>
<protein>
    <recommendedName>
        <fullName evidence="14">Nickel import system ATP-binding protein NikD</fullName>
        <ecNumber evidence="13">7.2.2.11</ecNumber>
    </recommendedName>
</protein>
<evidence type="ECO:0000256" key="12">
    <source>
        <dbReference type="ARBA" id="ARBA00038669"/>
    </source>
</evidence>
<evidence type="ECO:0000256" key="9">
    <source>
        <dbReference type="ARBA" id="ARBA00023065"/>
    </source>
</evidence>
<evidence type="ECO:0000256" key="1">
    <source>
        <dbReference type="ARBA" id="ARBA00004202"/>
    </source>
</evidence>
<dbReference type="GO" id="GO:0005886">
    <property type="term" value="C:plasma membrane"/>
    <property type="evidence" value="ECO:0007669"/>
    <property type="project" value="UniProtKB-SubCell"/>
</dbReference>
<dbReference type="GO" id="GO:0005524">
    <property type="term" value="F:ATP binding"/>
    <property type="evidence" value="ECO:0007669"/>
    <property type="project" value="UniProtKB-KW"/>
</dbReference>